<comment type="caution">
    <text evidence="5">The sequence shown here is derived from an EMBL/GenBank/DDBJ whole genome shotgun (WGS) entry which is preliminary data.</text>
</comment>
<dbReference type="Pfam" id="PF00571">
    <property type="entry name" value="CBS"/>
    <property type="match status" value="2"/>
</dbReference>
<evidence type="ECO:0000256" key="1">
    <source>
        <dbReference type="ARBA" id="ARBA00023122"/>
    </source>
</evidence>
<dbReference type="InterPro" id="IPR000644">
    <property type="entry name" value="CBS_dom"/>
</dbReference>
<gene>
    <name evidence="5" type="ORF">GCM10022419_046570</name>
</gene>
<dbReference type="Pfam" id="PF04972">
    <property type="entry name" value="BON"/>
    <property type="match status" value="1"/>
</dbReference>
<dbReference type="InterPro" id="IPR007055">
    <property type="entry name" value="BON_dom"/>
</dbReference>
<dbReference type="Gene3D" id="3.10.580.10">
    <property type="entry name" value="CBS-domain"/>
    <property type="match status" value="1"/>
</dbReference>
<feature type="domain" description="CBS" evidence="4">
    <location>
        <begin position="18"/>
        <end position="76"/>
    </location>
</feature>
<feature type="domain" description="BON" evidence="3">
    <location>
        <begin position="146"/>
        <end position="217"/>
    </location>
</feature>
<organism evidence="5 6">
    <name type="scientific">Nonomuraea rosea</name>
    <dbReference type="NCBI Taxonomy" id="638574"/>
    <lineage>
        <taxon>Bacteria</taxon>
        <taxon>Bacillati</taxon>
        <taxon>Actinomycetota</taxon>
        <taxon>Actinomycetes</taxon>
        <taxon>Streptosporangiales</taxon>
        <taxon>Streptosporangiaceae</taxon>
        <taxon>Nonomuraea</taxon>
    </lineage>
</organism>
<dbReference type="SUPFAM" id="SSF54631">
    <property type="entry name" value="CBS-domain pair"/>
    <property type="match status" value="1"/>
</dbReference>
<evidence type="ECO:0000259" key="3">
    <source>
        <dbReference type="PROSITE" id="PS50914"/>
    </source>
</evidence>
<dbReference type="Proteomes" id="UP001500630">
    <property type="component" value="Unassembled WGS sequence"/>
</dbReference>
<accession>A0ABP6X465</accession>
<protein>
    <submittedName>
        <fullName evidence="5">CBS domain-containing protein</fullName>
    </submittedName>
</protein>
<feature type="domain" description="CBS" evidence="4">
    <location>
        <begin position="100"/>
        <end position="157"/>
    </location>
</feature>
<dbReference type="EMBL" id="BAABDQ010000009">
    <property type="protein sequence ID" value="GAA3560604.1"/>
    <property type="molecule type" value="Genomic_DNA"/>
</dbReference>
<dbReference type="PROSITE" id="PS51371">
    <property type="entry name" value="CBS"/>
    <property type="match status" value="2"/>
</dbReference>
<reference evidence="6" key="1">
    <citation type="journal article" date="2019" name="Int. J. Syst. Evol. Microbiol.">
        <title>The Global Catalogue of Microorganisms (GCM) 10K type strain sequencing project: providing services to taxonomists for standard genome sequencing and annotation.</title>
        <authorList>
            <consortium name="The Broad Institute Genomics Platform"/>
            <consortium name="The Broad Institute Genome Sequencing Center for Infectious Disease"/>
            <person name="Wu L."/>
            <person name="Ma J."/>
        </authorList>
    </citation>
    <scope>NUCLEOTIDE SEQUENCE [LARGE SCALE GENOMIC DNA]</scope>
    <source>
        <strain evidence="6">JCM 17326</strain>
    </source>
</reference>
<dbReference type="Gene3D" id="3.30.1340.30">
    <property type="match status" value="1"/>
</dbReference>
<dbReference type="PANTHER" id="PTHR43080:SF29">
    <property type="entry name" value="OS02G0818000 PROTEIN"/>
    <property type="match status" value="1"/>
</dbReference>
<dbReference type="InterPro" id="IPR046342">
    <property type="entry name" value="CBS_dom_sf"/>
</dbReference>
<evidence type="ECO:0000259" key="4">
    <source>
        <dbReference type="PROSITE" id="PS51371"/>
    </source>
</evidence>
<dbReference type="SMART" id="SM00116">
    <property type="entry name" value="CBS"/>
    <property type="match status" value="2"/>
</dbReference>
<dbReference type="PROSITE" id="PS50914">
    <property type="entry name" value="BON"/>
    <property type="match status" value="1"/>
</dbReference>
<keyword evidence="1 2" id="KW-0129">CBS domain</keyword>
<proteinExistence type="predicted"/>
<dbReference type="PANTHER" id="PTHR43080">
    <property type="entry name" value="CBS DOMAIN-CONTAINING PROTEIN CBSX3, MITOCHONDRIAL"/>
    <property type="match status" value="1"/>
</dbReference>
<dbReference type="InterPro" id="IPR051257">
    <property type="entry name" value="Diverse_CBS-Domain"/>
</dbReference>
<evidence type="ECO:0000313" key="5">
    <source>
        <dbReference type="EMBL" id="GAA3560604.1"/>
    </source>
</evidence>
<evidence type="ECO:0000313" key="6">
    <source>
        <dbReference type="Proteomes" id="UP001500630"/>
    </source>
</evidence>
<sequence length="229" mass="24548">MGGESEVDIMSIEVKDVMGRVAIAVLESASFAEIVAAMKRFAVGAVTVIDVERRPVGVVSEDDLLLKEADPVRHSVTIFESRKQRQEHHKAAAVTAAHLMTAPAITVTPGTLVRDAARLMHARRIKQLPVIDPATGRIVGTLHQRDVLSIFARPADELKAEVQAVLTEPERFSVDVDGGVVTISGEAGTRSQVIALTKAVRAIEGVIDVVCEVTVSEDDLDLVIVPPLL</sequence>
<name>A0ABP6X465_9ACTN</name>
<keyword evidence="6" id="KW-1185">Reference proteome</keyword>
<evidence type="ECO:0000256" key="2">
    <source>
        <dbReference type="PROSITE-ProRule" id="PRU00703"/>
    </source>
</evidence>